<dbReference type="InterPro" id="IPR037522">
    <property type="entry name" value="HD_GYP_dom"/>
</dbReference>
<dbReference type="CDD" id="cd00077">
    <property type="entry name" value="HDc"/>
    <property type="match status" value="1"/>
</dbReference>
<dbReference type="Proteomes" id="UP001232973">
    <property type="component" value="Unassembled WGS sequence"/>
</dbReference>
<protein>
    <recommendedName>
        <fullName evidence="2">HD-GYP domain-containing protein</fullName>
    </recommendedName>
</protein>
<reference evidence="3 4" key="1">
    <citation type="submission" date="2023-07" db="EMBL/GenBank/DDBJ databases">
        <title>Genomic Encyclopedia of Type Strains, Phase IV (KMG-IV): sequencing the most valuable type-strain genomes for metagenomic binning, comparative biology and taxonomic classification.</title>
        <authorList>
            <person name="Goeker M."/>
        </authorList>
    </citation>
    <scope>NUCLEOTIDE SEQUENCE [LARGE SCALE GENOMIC DNA]</scope>
    <source>
        <strain evidence="3 4">DSM 4006</strain>
    </source>
</reference>
<feature type="domain" description="HD-GYP" evidence="2">
    <location>
        <begin position="371"/>
        <end position="566"/>
    </location>
</feature>
<keyword evidence="1" id="KW-0812">Transmembrane</keyword>
<dbReference type="Gene3D" id="1.10.3210.10">
    <property type="entry name" value="Hypothetical protein af1432"/>
    <property type="match status" value="1"/>
</dbReference>
<keyword evidence="1" id="KW-1133">Transmembrane helix</keyword>
<proteinExistence type="predicted"/>
<dbReference type="InterPro" id="IPR003607">
    <property type="entry name" value="HD/PDEase_dom"/>
</dbReference>
<accession>A0ABT9XJ94</accession>
<dbReference type="EMBL" id="JAUSTP010000014">
    <property type="protein sequence ID" value="MDQ0190114.1"/>
    <property type="molecule type" value="Genomic_DNA"/>
</dbReference>
<dbReference type="RefSeq" id="WP_274456868.1">
    <property type="nucleotide sequence ID" value="NZ_CP067097.1"/>
</dbReference>
<evidence type="ECO:0000256" key="1">
    <source>
        <dbReference type="SAM" id="Phobius"/>
    </source>
</evidence>
<comment type="caution">
    <text evidence="3">The sequence shown here is derived from an EMBL/GenBank/DDBJ whole genome shotgun (WGS) entry which is preliminary data.</text>
</comment>
<sequence length="632" mass="69711">MSTHNLIAAFSGLLKTAHPHFGMLIGALSIVVFLGMLSFIIWQRRLAKSNEEELRCLQALLHGLRSTNKLEDNLTQVLDAVGKVVAAPYLACYVMDEQTNRYMLRAVSHPYDTFASVGPSYSGLALPNREAYVPPVTIDDPGVDDSVYHGMAGGFHALTFVTRERLALVHLVTVEKVSNKVELRIVKLLREVEAVVDDLIFSERQQNRAALVASADAAIRRVAAVATDPQGAIEVLVQSFTGVAGGFGGMYLEDNPVEGTGVYGAAGAVDAAHMLSGDTEALERLRRIIGERPFRLLTRESADFYQLPGCIASLEIGAAALIRVPNRGMLVFLYDKDFDQSQVTEQQFSQIRTLAAQVARLSLDYAEQAVLSKNNVKLLTNLVQMIDNLNPYTVGYSEQMMRYALSVGREMGLSGQELLDLGLAARFSNIGVIGLRRELLTKEGRYTEFEYESMKMHCEIGASMVTLATGNRRAASYILHHHERVDGYGYPYGLKGEAIPLGARILYVVQFYLAKVNGRAWRDPVPFEEAIAALLKAVGTQLDGEVVNAFITWLTRVQTHPEVQGKPLAACHEMLSVPKEICESCLVYAESGSIKCWELGDNACQAHGRTCATCVVRTEYLHRQKHLRKQVQ</sequence>
<keyword evidence="4" id="KW-1185">Reference proteome</keyword>
<keyword evidence="1" id="KW-0472">Membrane</keyword>
<evidence type="ECO:0000313" key="3">
    <source>
        <dbReference type="EMBL" id="MDQ0190114.1"/>
    </source>
</evidence>
<dbReference type="Pfam" id="PF13487">
    <property type="entry name" value="HD_5"/>
    <property type="match status" value="1"/>
</dbReference>
<name>A0ABT9XJ94_9BACL</name>
<dbReference type="PROSITE" id="PS51832">
    <property type="entry name" value="HD_GYP"/>
    <property type="match status" value="1"/>
</dbReference>
<gene>
    <name evidence="3" type="ORF">J2S03_001977</name>
</gene>
<evidence type="ECO:0000313" key="4">
    <source>
        <dbReference type="Proteomes" id="UP001232973"/>
    </source>
</evidence>
<organism evidence="3 4">
    <name type="scientific">Alicyclobacillus cycloheptanicus</name>
    <dbReference type="NCBI Taxonomy" id="1457"/>
    <lineage>
        <taxon>Bacteria</taxon>
        <taxon>Bacillati</taxon>
        <taxon>Bacillota</taxon>
        <taxon>Bacilli</taxon>
        <taxon>Bacillales</taxon>
        <taxon>Alicyclobacillaceae</taxon>
        <taxon>Alicyclobacillus</taxon>
    </lineage>
</organism>
<dbReference type="PANTHER" id="PTHR43155">
    <property type="entry name" value="CYCLIC DI-GMP PHOSPHODIESTERASE PA4108-RELATED"/>
    <property type="match status" value="1"/>
</dbReference>
<feature type="transmembrane region" description="Helical" evidence="1">
    <location>
        <begin position="20"/>
        <end position="42"/>
    </location>
</feature>
<evidence type="ECO:0000259" key="2">
    <source>
        <dbReference type="PROSITE" id="PS51832"/>
    </source>
</evidence>
<dbReference type="SUPFAM" id="SSF109604">
    <property type="entry name" value="HD-domain/PDEase-like"/>
    <property type="match status" value="1"/>
</dbReference>
<dbReference type="PANTHER" id="PTHR43155:SF2">
    <property type="entry name" value="CYCLIC DI-GMP PHOSPHODIESTERASE PA4108"/>
    <property type="match status" value="1"/>
</dbReference>